<dbReference type="GeneID" id="74308547"/>
<proteinExistence type="predicted"/>
<name>A0A9E7TH39_9EURY</name>
<evidence type="ECO:0000313" key="1">
    <source>
        <dbReference type="EMBL" id="UUX92172.1"/>
    </source>
</evidence>
<accession>A0A9E7TH39</accession>
<dbReference type="KEGG" id="mend:L6E24_12555"/>
<dbReference type="AlphaFoldDB" id="A0A9E7TH39"/>
<keyword evidence="2" id="KW-1185">Reference proteome</keyword>
<protein>
    <submittedName>
        <fullName evidence="1">Uncharacterized protein</fullName>
    </submittedName>
</protein>
<gene>
    <name evidence="1" type="ORF">L6E24_12555</name>
</gene>
<reference evidence="1" key="1">
    <citation type="submission" date="2022-04" db="EMBL/GenBank/DDBJ databases">
        <title>Complete genome of Methanoplanus endosymbiosus DSM 3599.</title>
        <authorList>
            <person name="Chen S.-C."/>
            <person name="You Y.-T."/>
            <person name="Zhou Y.-Z."/>
            <person name="Lai M.-C."/>
        </authorList>
    </citation>
    <scope>NUCLEOTIDE SEQUENCE</scope>
    <source>
        <strain evidence="1">DSM 3599</strain>
    </source>
</reference>
<dbReference type="RefSeq" id="WP_257742323.1">
    <property type="nucleotide sequence ID" value="NZ_CP096115.1"/>
</dbReference>
<sequence length="165" mass="17377">MKKWTAIPVILIAVGIALCAGCTGTDSSSATPAATAQTTAAAATMTAEPTMNSDLIPGPTNLPEDKYQVGVGVDKDAVYGTISVEFRGGMGQNFVNSIMVDCYYAEGGHETKELSADRVGDTVTFDGGQKTQDRIKVTVTYDGSIGSYVIYDSLIPHKEIIPMTK</sequence>
<dbReference type="Proteomes" id="UP001060368">
    <property type="component" value="Chromosome"/>
</dbReference>
<evidence type="ECO:0000313" key="2">
    <source>
        <dbReference type="Proteomes" id="UP001060368"/>
    </source>
</evidence>
<organism evidence="1 2">
    <name type="scientific">Methanoplanus endosymbiosus</name>
    <dbReference type="NCBI Taxonomy" id="33865"/>
    <lineage>
        <taxon>Archaea</taxon>
        <taxon>Methanobacteriati</taxon>
        <taxon>Methanobacteriota</taxon>
        <taxon>Stenosarchaea group</taxon>
        <taxon>Methanomicrobia</taxon>
        <taxon>Methanomicrobiales</taxon>
        <taxon>Methanomicrobiaceae</taxon>
        <taxon>Methanoplanus</taxon>
    </lineage>
</organism>
<dbReference type="EMBL" id="CP096115">
    <property type="protein sequence ID" value="UUX92172.1"/>
    <property type="molecule type" value="Genomic_DNA"/>
</dbReference>